<sequence length="177" mass="20540">MEFQFETERLRIRPWRDEDRRALERMVFDEEMMRYVTQGRTWSDADVDEFLERQARHLQQDGVCFGAVELLDSAEVIGTAGMQRLDNGDFEIGWWIWKDHWGQGLATEAMLPVVEHARTTMALDRLVAVIDPPNLASRRVAEKLGMAFECEKSARETIAKRPDQRIAYYSMSLAKGV</sequence>
<gene>
    <name evidence="1" type="ORF">WM2015_277</name>
</gene>
<dbReference type="EMBL" id="CP012154">
    <property type="protein sequence ID" value="AKS40664.1"/>
    <property type="molecule type" value="Genomic_DNA"/>
</dbReference>
<dbReference type="SUPFAM" id="SSF55729">
    <property type="entry name" value="Acyl-CoA N-acyltransferases (Nat)"/>
    <property type="match status" value="1"/>
</dbReference>
<reference evidence="1 2" key="1">
    <citation type="submission" date="2015-07" db="EMBL/GenBank/DDBJ databases">
        <authorList>
            <person name="Noorani M."/>
        </authorList>
    </citation>
    <scope>NUCLEOTIDE SEQUENCE [LARGE SCALE GENOMIC DNA]</scope>
    <source>
        <strain evidence="1 2">KCTC 42284</strain>
    </source>
</reference>
<dbReference type="Proteomes" id="UP000066624">
    <property type="component" value="Chromosome"/>
</dbReference>
<dbReference type="Pfam" id="PF13302">
    <property type="entry name" value="Acetyltransf_3"/>
    <property type="match status" value="1"/>
</dbReference>
<dbReference type="InterPro" id="IPR016181">
    <property type="entry name" value="Acyl_CoA_acyltransferase"/>
</dbReference>
<dbReference type="KEGG" id="wma:WM2015_277"/>
<dbReference type="PROSITE" id="PS51186">
    <property type="entry name" value="GNAT"/>
    <property type="match status" value="1"/>
</dbReference>
<dbReference type="AlphaFoldDB" id="A0A0K0XSH6"/>
<dbReference type="InterPro" id="IPR000182">
    <property type="entry name" value="GNAT_dom"/>
</dbReference>
<organism evidence="1 2">
    <name type="scientific">Wenzhouxiangella marina</name>
    <dbReference type="NCBI Taxonomy" id="1579979"/>
    <lineage>
        <taxon>Bacteria</taxon>
        <taxon>Pseudomonadati</taxon>
        <taxon>Pseudomonadota</taxon>
        <taxon>Gammaproteobacteria</taxon>
        <taxon>Chromatiales</taxon>
        <taxon>Wenzhouxiangellaceae</taxon>
        <taxon>Wenzhouxiangella</taxon>
    </lineage>
</organism>
<dbReference type="GO" id="GO:0016747">
    <property type="term" value="F:acyltransferase activity, transferring groups other than amino-acyl groups"/>
    <property type="evidence" value="ECO:0007669"/>
    <property type="project" value="InterPro"/>
</dbReference>
<dbReference type="PANTHER" id="PTHR43792:SF1">
    <property type="entry name" value="N-ACETYLTRANSFERASE DOMAIN-CONTAINING PROTEIN"/>
    <property type="match status" value="1"/>
</dbReference>
<evidence type="ECO:0000313" key="2">
    <source>
        <dbReference type="Proteomes" id="UP000066624"/>
    </source>
</evidence>
<dbReference type="OrthoDB" id="9801656at2"/>
<proteinExistence type="predicted"/>
<accession>A0A0K0XSH6</accession>
<evidence type="ECO:0000313" key="1">
    <source>
        <dbReference type="EMBL" id="AKS40664.1"/>
    </source>
</evidence>
<dbReference type="InterPro" id="IPR051531">
    <property type="entry name" value="N-acetyltransferase"/>
</dbReference>
<dbReference type="STRING" id="1579979.WM2015_277"/>
<keyword evidence="2" id="KW-1185">Reference proteome</keyword>
<protein>
    <submittedName>
        <fullName evidence="1">Uncharacterized protein</fullName>
    </submittedName>
</protein>
<dbReference type="Gene3D" id="3.40.630.30">
    <property type="match status" value="1"/>
</dbReference>
<dbReference type="RefSeq" id="WP_049724356.1">
    <property type="nucleotide sequence ID" value="NZ_CP012154.1"/>
</dbReference>
<dbReference type="PANTHER" id="PTHR43792">
    <property type="entry name" value="GNAT FAMILY, PUTATIVE (AFU_ORTHOLOGUE AFUA_3G00765)-RELATED-RELATED"/>
    <property type="match status" value="1"/>
</dbReference>
<name>A0A0K0XSH6_9GAMM</name>